<sequence length="179" mass="20174">MEVTKESFGNVVNPKSAYVNPAGSTILHSIERMISKQAGAQKETDKRFKESDKRLKEEWAEAQKESDEKLAVVQKEFETFKLTMQPLEAITIAIRRRFFSNYRKQAGMTPDHRAAIKGGNIAAHHGDVITDTPLMASKDIEDSDIYRSLYWISPEQAKPYFSISPPRAHTMGCGKARGL</sequence>
<dbReference type="Proteomes" id="UP000276215">
    <property type="component" value="Unassembled WGS sequence"/>
</dbReference>
<proteinExistence type="predicted"/>
<protein>
    <submittedName>
        <fullName evidence="1">Uncharacterized protein</fullName>
    </submittedName>
</protein>
<dbReference type="OrthoDB" id="5484173at2759"/>
<evidence type="ECO:0000313" key="1">
    <source>
        <dbReference type="EMBL" id="RPA88323.1"/>
    </source>
</evidence>
<dbReference type="AlphaFoldDB" id="A0A3N4IQ58"/>
<dbReference type="STRING" id="1336337.A0A3N4IQ58"/>
<organism evidence="1 2">
    <name type="scientific">Choiromyces venosus 120613-1</name>
    <dbReference type="NCBI Taxonomy" id="1336337"/>
    <lineage>
        <taxon>Eukaryota</taxon>
        <taxon>Fungi</taxon>
        <taxon>Dikarya</taxon>
        <taxon>Ascomycota</taxon>
        <taxon>Pezizomycotina</taxon>
        <taxon>Pezizomycetes</taxon>
        <taxon>Pezizales</taxon>
        <taxon>Tuberaceae</taxon>
        <taxon>Choiromyces</taxon>
    </lineage>
</organism>
<name>A0A3N4IQ58_9PEZI</name>
<accession>A0A3N4IQ58</accession>
<keyword evidence="2" id="KW-1185">Reference proteome</keyword>
<dbReference type="EMBL" id="ML121489">
    <property type="protein sequence ID" value="RPA88323.1"/>
    <property type="molecule type" value="Genomic_DNA"/>
</dbReference>
<evidence type="ECO:0000313" key="2">
    <source>
        <dbReference type="Proteomes" id="UP000276215"/>
    </source>
</evidence>
<reference evidence="1 2" key="1">
    <citation type="journal article" date="2018" name="Nat. Ecol. Evol.">
        <title>Pezizomycetes genomes reveal the molecular basis of ectomycorrhizal truffle lifestyle.</title>
        <authorList>
            <person name="Murat C."/>
            <person name="Payen T."/>
            <person name="Noel B."/>
            <person name="Kuo A."/>
            <person name="Morin E."/>
            <person name="Chen J."/>
            <person name="Kohler A."/>
            <person name="Krizsan K."/>
            <person name="Balestrini R."/>
            <person name="Da Silva C."/>
            <person name="Montanini B."/>
            <person name="Hainaut M."/>
            <person name="Levati E."/>
            <person name="Barry K.W."/>
            <person name="Belfiori B."/>
            <person name="Cichocki N."/>
            <person name="Clum A."/>
            <person name="Dockter R.B."/>
            <person name="Fauchery L."/>
            <person name="Guy J."/>
            <person name="Iotti M."/>
            <person name="Le Tacon F."/>
            <person name="Lindquist E.A."/>
            <person name="Lipzen A."/>
            <person name="Malagnac F."/>
            <person name="Mello A."/>
            <person name="Molinier V."/>
            <person name="Miyauchi S."/>
            <person name="Poulain J."/>
            <person name="Riccioni C."/>
            <person name="Rubini A."/>
            <person name="Sitrit Y."/>
            <person name="Splivallo R."/>
            <person name="Traeger S."/>
            <person name="Wang M."/>
            <person name="Zifcakova L."/>
            <person name="Wipf D."/>
            <person name="Zambonelli A."/>
            <person name="Paolocci F."/>
            <person name="Nowrousian M."/>
            <person name="Ottonello S."/>
            <person name="Baldrian P."/>
            <person name="Spatafora J.W."/>
            <person name="Henrissat B."/>
            <person name="Nagy L.G."/>
            <person name="Aury J.M."/>
            <person name="Wincker P."/>
            <person name="Grigoriev I.V."/>
            <person name="Bonfante P."/>
            <person name="Martin F.M."/>
        </authorList>
    </citation>
    <scope>NUCLEOTIDE SEQUENCE [LARGE SCALE GENOMIC DNA]</scope>
    <source>
        <strain evidence="1 2">120613-1</strain>
    </source>
</reference>
<gene>
    <name evidence="1" type="ORF">L873DRAFT_129047</name>
</gene>